<evidence type="ECO:0000256" key="6">
    <source>
        <dbReference type="RuleBase" id="RU000492"/>
    </source>
</evidence>
<evidence type="ECO:0000256" key="1">
    <source>
        <dbReference type="ARBA" id="ARBA00022741"/>
    </source>
</evidence>
<evidence type="ECO:0000256" key="4">
    <source>
        <dbReference type="ARBA" id="ARBA00022840"/>
    </source>
</evidence>
<dbReference type="Pfam" id="PF13959">
    <property type="entry name" value="CTE_SPB4"/>
    <property type="match status" value="1"/>
</dbReference>
<dbReference type="CDD" id="cd17949">
    <property type="entry name" value="DEADc_DDX31"/>
    <property type="match status" value="1"/>
</dbReference>
<dbReference type="PROSITE" id="PS51194">
    <property type="entry name" value="HELICASE_CTER"/>
    <property type="match status" value="1"/>
</dbReference>
<evidence type="ECO:0000313" key="11">
    <source>
        <dbReference type="Proteomes" id="UP000887013"/>
    </source>
</evidence>
<organism evidence="10 11">
    <name type="scientific">Nephila pilipes</name>
    <name type="common">Giant wood spider</name>
    <name type="synonym">Nephila maculata</name>
    <dbReference type="NCBI Taxonomy" id="299642"/>
    <lineage>
        <taxon>Eukaryota</taxon>
        <taxon>Metazoa</taxon>
        <taxon>Ecdysozoa</taxon>
        <taxon>Arthropoda</taxon>
        <taxon>Chelicerata</taxon>
        <taxon>Arachnida</taxon>
        <taxon>Araneae</taxon>
        <taxon>Araneomorphae</taxon>
        <taxon>Entelegynae</taxon>
        <taxon>Araneoidea</taxon>
        <taxon>Nephilidae</taxon>
        <taxon>Nephila</taxon>
    </lineage>
</organism>
<dbReference type="InterPro" id="IPR001650">
    <property type="entry name" value="Helicase_C-like"/>
</dbReference>
<dbReference type="Pfam" id="PF00270">
    <property type="entry name" value="DEAD"/>
    <property type="match status" value="1"/>
</dbReference>
<dbReference type="GO" id="GO:0003724">
    <property type="term" value="F:RNA helicase activity"/>
    <property type="evidence" value="ECO:0007669"/>
    <property type="project" value="UniProtKB-EC"/>
</dbReference>
<proteinExistence type="inferred from homology"/>
<dbReference type="SUPFAM" id="SSF52540">
    <property type="entry name" value="P-loop containing nucleoside triphosphate hydrolases"/>
    <property type="match status" value="1"/>
</dbReference>
<evidence type="ECO:0000313" key="10">
    <source>
        <dbReference type="EMBL" id="GFU45015.1"/>
    </source>
</evidence>
<comment type="function">
    <text evidence="7">RNA helicase.</text>
</comment>
<comment type="caution">
    <text evidence="10">The sequence shown here is derived from an EMBL/GenBank/DDBJ whole genome shotgun (WGS) entry which is preliminary data.</text>
</comment>
<dbReference type="PANTHER" id="PTHR24031">
    <property type="entry name" value="RNA HELICASE"/>
    <property type="match status" value="1"/>
</dbReference>
<gene>
    <name evidence="10" type="primary">Ddx31</name>
    <name evidence="10" type="ORF">NPIL_440151</name>
</gene>
<evidence type="ECO:0000256" key="7">
    <source>
        <dbReference type="RuleBase" id="RU365068"/>
    </source>
</evidence>
<dbReference type="CDD" id="cd18787">
    <property type="entry name" value="SF2_C_DEAD"/>
    <property type="match status" value="1"/>
</dbReference>
<dbReference type="SMART" id="SM00490">
    <property type="entry name" value="HELICc"/>
    <property type="match status" value="1"/>
</dbReference>
<keyword evidence="2 6" id="KW-0378">Hydrolase</keyword>
<evidence type="ECO:0000259" key="8">
    <source>
        <dbReference type="PROSITE" id="PS51192"/>
    </source>
</evidence>
<dbReference type="PROSITE" id="PS51192">
    <property type="entry name" value="HELICASE_ATP_BIND_1"/>
    <property type="match status" value="1"/>
</dbReference>
<dbReference type="InterPro" id="IPR025313">
    <property type="entry name" value="SPB4-like_CTE"/>
</dbReference>
<name>A0A8X6QU01_NEPPI</name>
<accession>A0A8X6QU01</accession>
<keyword evidence="3 6" id="KW-0347">Helicase</keyword>
<dbReference type="PROSITE" id="PS00039">
    <property type="entry name" value="DEAD_ATP_HELICASE"/>
    <property type="match status" value="1"/>
</dbReference>
<dbReference type="InterPro" id="IPR000629">
    <property type="entry name" value="RNA-helicase_DEAD-box_CS"/>
</dbReference>
<evidence type="ECO:0000259" key="9">
    <source>
        <dbReference type="PROSITE" id="PS51194"/>
    </source>
</evidence>
<dbReference type="Gene3D" id="3.40.50.300">
    <property type="entry name" value="P-loop containing nucleotide triphosphate hydrolases"/>
    <property type="match status" value="2"/>
</dbReference>
<evidence type="ECO:0000256" key="3">
    <source>
        <dbReference type="ARBA" id="ARBA00022806"/>
    </source>
</evidence>
<dbReference type="Pfam" id="PF00271">
    <property type="entry name" value="Helicase_C"/>
    <property type="match status" value="1"/>
</dbReference>
<dbReference type="EMBL" id="BMAW01036674">
    <property type="protein sequence ID" value="GFU45015.1"/>
    <property type="molecule type" value="Genomic_DNA"/>
</dbReference>
<dbReference type="InterPro" id="IPR027417">
    <property type="entry name" value="P-loop_NTPase"/>
</dbReference>
<reference evidence="10" key="1">
    <citation type="submission" date="2020-08" db="EMBL/GenBank/DDBJ databases">
        <title>Multicomponent nature underlies the extraordinary mechanical properties of spider dragline silk.</title>
        <authorList>
            <person name="Kono N."/>
            <person name="Nakamura H."/>
            <person name="Mori M."/>
            <person name="Yoshida Y."/>
            <person name="Ohtoshi R."/>
            <person name="Malay A.D."/>
            <person name="Moran D.A.P."/>
            <person name="Tomita M."/>
            <person name="Numata K."/>
            <person name="Arakawa K."/>
        </authorList>
    </citation>
    <scope>NUCLEOTIDE SEQUENCE</scope>
</reference>
<comment type="catalytic activity">
    <reaction evidence="7">
        <text>ATP + H2O = ADP + phosphate + H(+)</text>
        <dbReference type="Rhea" id="RHEA:13065"/>
        <dbReference type="ChEBI" id="CHEBI:15377"/>
        <dbReference type="ChEBI" id="CHEBI:15378"/>
        <dbReference type="ChEBI" id="CHEBI:30616"/>
        <dbReference type="ChEBI" id="CHEBI:43474"/>
        <dbReference type="ChEBI" id="CHEBI:456216"/>
        <dbReference type="EC" id="3.6.4.13"/>
    </reaction>
</comment>
<dbReference type="EC" id="3.6.4.13" evidence="7"/>
<dbReference type="SMART" id="SM00487">
    <property type="entry name" value="DEXDc"/>
    <property type="match status" value="1"/>
</dbReference>
<protein>
    <recommendedName>
        <fullName evidence="7">ATP-dependent RNA helicase</fullName>
        <ecNumber evidence="7">3.6.4.13</ecNumber>
    </recommendedName>
</protein>
<dbReference type="GO" id="GO:0016787">
    <property type="term" value="F:hydrolase activity"/>
    <property type="evidence" value="ECO:0007669"/>
    <property type="project" value="UniProtKB-KW"/>
</dbReference>
<keyword evidence="11" id="KW-1185">Reference proteome</keyword>
<keyword evidence="4 6" id="KW-0067">ATP-binding</keyword>
<feature type="domain" description="Helicase C-terminal" evidence="9">
    <location>
        <begin position="345"/>
        <end position="526"/>
    </location>
</feature>
<feature type="domain" description="Helicase ATP-binding" evidence="8">
    <location>
        <begin position="146"/>
        <end position="324"/>
    </location>
</feature>
<evidence type="ECO:0000256" key="5">
    <source>
        <dbReference type="ARBA" id="ARBA00022884"/>
    </source>
</evidence>
<evidence type="ECO:0000256" key="2">
    <source>
        <dbReference type="ARBA" id="ARBA00022801"/>
    </source>
</evidence>
<dbReference type="GO" id="GO:0003723">
    <property type="term" value="F:RNA binding"/>
    <property type="evidence" value="ECO:0007669"/>
    <property type="project" value="UniProtKB-UniRule"/>
</dbReference>
<sequence length="663" mass="74629">MTEIEDNSFILNLTSVKAINSKKESFSVPKEFRKNDAQLVLPSVEEKLPKARKKKTLQLSSEKNAKERLTEISKNHDQHASLFTGLGTTLPLIVKKQKSISETLFSARSFEDFDIHPHLEKLFLQVSCLKSRLGILTATKVQEETIPVLLEGRDVLVKSCTGTGKTLAYAIPLVQKLQEIQPKIKRADGIYALIIVPTRELALQSFEIFSTLTRACTWVTPGYIIGGEKKKSEKARLRKGINILICTPGRLLDHLDSTACLTLEKIKFLVIDEADRLLEEGFENSVAKIVSKCNKNRQSALLSATLTKGVENLAGMSLFNPDHIGTLTALKEDVEECKEYAVPKHLKQFITVLPAKLRLVTLSGFIVDNCLKSGFKGLIFMCSQNSVDFHYSLFSGVLSPILLQKEHKCKFYRLHGNMKQEERTEIFRKFKSHKEGILLCTDVAARGLDLPSVDWIVQYSAPPSVEIYIHRVGRTARIGKKGNSLLFLLPSESNFSNLLADHKINFEEILYSNFLQSLLLISDAVSLRGKASIEDCASALQTMYEAEVYDENKLHESAKEAFANFVKSYASYPKNMRHILPFKALHLGHIAKSFCMREAPSNLNHPMIGHKFSKQSVRKKFEGTEKNKKPMKRKLQAISEFDSGLSTLKSELGSKHKKKRTLM</sequence>
<dbReference type="SMART" id="SM01178">
    <property type="entry name" value="DUF4217"/>
    <property type="match status" value="1"/>
</dbReference>
<dbReference type="AlphaFoldDB" id="A0A8X6QU01"/>
<dbReference type="Proteomes" id="UP000887013">
    <property type="component" value="Unassembled WGS sequence"/>
</dbReference>
<dbReference type="GO" id="GO:0005524">
    <property type="term" value="F:ATP binding"/>
    <property type="evidence" value="ECO:0007669"/>
    <property type="project" value="UniProtKB-UniRule"/>
</dbReference>
<dbReference type="InterPro" id="IPR011545">
    <property type="entry name" value="DEAD/DEAH_box_helicase_dom"/>
</dbReference>
<comment type="domain">
    <text evidence="7">The Q motif is unique to and characteristic of the DEAD box family of RNA helicases and controls ATP binding and hydrolysis.</text>
</comment>
<dbReference type="InterPro" id="IPR014001">
    <property type="entry name" value="Helicase_ATP-bd"/>
</dbReference>
<dbReference type="OrthoDB" id="422663at2759"/>
<keyword evidence="5 7" id="KW-0694">RNA-binding</keyword>
<comment type="similarity">
    <text evidence="6">Belongs to the DEAD box helicase family.</text>
</comment>
<keyword evidence="1 6" id="KW-0547">Nucleotide-binding</keyword>